<accession>A0A4V2PGY2</accession>
<evidence type="ECO:0000256" key="4">
    <source>
        <dbReference type="ARBA" id="ARBA00023157"/>
    </source>
</evidence>
<evidence type="ECO:0000256" key="5">
    <source>
        <dbReference type="ARBA" id="ARBA00023284"/>
    </source>
</evidence>
<dbReference type="InterPro" id="IPR013740">
    <property type="entry name" value="Redoxin"/>
</dbReference>
<feature type="domain" description="Thioredoxin" evidence="6">
    <location>
        <begin position="35"/>
        <end position="176"/>
    </location>
</feature>
<keyword evidence="3" id="KW-0201">Cytochrome c-type biogenesis</keyword>
<dbReference type="GO" id="GO:0030288">
    <property type="term" value="C:outer membrane-bounded periplasmic space"/>
    <property type="evidence" value="ECO:0007669"/>
    <property type="project" value="InterPro"/>
</dbReference>
<dbReference type="OrthoDB" id="9788279at2"/>
<dbReference type="PROSITE" id="PS51352">
    <property type="entry name" value="THIOREDOXIN_2"/>
    <property type="match status" value="1"/>
</dbReference>
<keyword evidence="5" id="KW-0676">Redox-active center</keyword>
<organism evidence="7 8">
    <name type="scientific">Thiogranum longum</name>
    <dbReference type="NCBI Taxonomy" id="1537524"/>
    <lineage>
        <taxon>Bacteria</taxon>
        <taxon>Pseudomonadati</taxon>
        <taxon>Pseudomonadota</taxon>
        <taxon>Gammaproteobacteria</taxon>
        <taxon>Chromatiales</taxon>
        <taxon>Ectothiorhodospiraceae</taxon>
        <taxon>Thiogranum</taxon>
    </lineage>
</organism>
<dbReference type="Gene3D" id="3.40.30.10">
    <property type="entry name" value="Glutaredoxin"/>
    <property type="match status" value="1"/>
</dbReference>
<dbReference type="GO" id="GO:0015036">
    <property type="term" value="F:disulfide oxidoreductase activity"/>
    <property type="evidence" value="ECO:0007669"/>
    <property type="project" value="InterPro"/>
</dbReference>
<dbReference type="GO" id="GO:0005886">
    <property type="term" value="C:plasma membrane"/>
    <property type="evidence" value="ECO:0007669"/>
    <property type="project" value="UniProtKB-SubCell"/>
</dbReference>
<dbReference type="AlphaFoldDB" id="A0A4V2PGY2"/>
<reference evidence="7 8" key="1">
    <citation type="submission" date="2019-03" db="EMBL/GenBank/DDBJ databases">
        <title>Genomic Encyclopedia of Type Strains, Phase IV (KMG-IV): sequencing the most valuable type-strain genomes for metagenomic binning, comparative biology and taxonomic classification.</title>
        <authorList>
            <person name="Goeker M."/>
        </authorList>
    </citation>
    <scope>NUCLEOTIDE SEQUENCE [LARGE SCALE GENOMIC DNA]</scope>
    <source>
        <strain evidence="7 8">DSM 19610</strain>
    </source>
</reference>
<dbReference type="InterPro" id="IPR036249">
    <property type="entry name" value="Thioredoxin-like_sf"/>
</dbReference>
<dbReference type="GO" id="GO:0017004">
    <property type="term" value="P:cytochrome complex assembly"/>
    <property type="evidence" value="ECO:0007669"/>
    <property type="project" value="UniProtKB-KW"/>
</dbReference>
<dbReference type="InterPro" id="IPR004799">
    <property type="entry name" value="Periplasmic_diS_OxRdtase_DsbE"/>
</dbReference>
<evidence type="ECO:0000256" key="3">
    <source>
        <dbReference type="ARBA" id="ARBA00022748"/>
    </source>
</evidence>
<proteinExistence type="inferred from homology"/>
<dbReference type="Proteomes" id="UP000295707">
    <property type="component" value="Unassembled WGS sequence"/>
</dbReference>
<comment type="similarity">
    <text evidence="2">Belongs to the thioredoxin family. DsbE subfamily.</text>
</comment>
<evidence type="ECO:0000256" key="2">
    <source>
        <dbReference type="ARBA" id="ARBA00007758"/>
    </source>
</evidence>
<keyword evidence="4" id="KW-1015">Disulfide bond</keyword>
<sequence>MPAFFRYLVPLLAFLALVALLFKGLGIDPKRVPSPLIDKPAPAFNLPKLKQPQQSLSNADLEGKVSLLNVWATWCVACRQEHPLLVQLSKSGVPIYGLNYKDQRPAAEQWLQRFGDPYVANAFDAEGRVGIDWGVYGTPETFIIDKQGIIRHKHIGPLTRDAIEREILPLVKKLREEKG</sequence>
<dbReference type="InterPro" id="IPR013766">
    <property type="entry name" value="Thioredoxin_domain"/>
</dbReference>
<dbReference type="PROSITE" id="PS00194">
    <property type="entry name" value="THIOREDOXIN_1"/>
    <property type="match status" value="1"/>
</dbReference>
<dbReference type="PANTHER" id="PTHR42852">
    <property type="entry name" value="THIOL:DISULFIDE INTERCHANGE PROTEIN DSBE"/>
    <property type="match status" value="1"/>
</dbReference>
<dbReference type="EMBL" id="SMFX01000001">
    <property type="protein sequence ID" value="TCK18606.1"/>
    <property type="molecule type" value="Genomic_DNA"/>
</dbReference>
<dbReference type="InterPro" id="IPR017937">
    <property type="entry name" value="Thioredoxin_CS"/>
</dbReference>
<dbReference type="NCBIfam" id="TIGR00385">
    <property type="entry name" value="dsbE"/>
    <property type="match status" value="1"/>
</dbReference>
<dbReference type="Pfam" id="PF08534">
    <property type="entry name" value="Redoxin"/>
    <property type="match status" value="1"/>
</dbReference>
<gene>
    <name evidence="7" type="ORF">DFR30_1885</name>
</gene>
<evidence type="ECO:0000256" key="1">
    <source>
        <dbReference type="ARBA" id="ARBA00004383"/>
    </source>
</evidence>
<dbReference type="PANTHER" id="PTHR42852:SF6">
    <property type="entry name" value="THIOL:DISULFIDE INTERCHANGE PROTEIN DSBE"/>
    <property type="match status" value="1"/>
</dbReference>
<comment type="caution">
    <text evidence="7">The sequence shown here is derived from an EMBL/GenBank/DDBJ whole genome shotgun (WGS) entry which is preliminary data.</text>
</comment>
<dbReference type="RefSeq" id="WP_132972556.1">
    <property type="nucleotide sequence ID" value="NZ_SMFX01000001.1"/>
</dbReference>
<dbReference type="SUPFAM" id="SSF52833">
    <property type="entry name" value="Thioredoxin-like"/>
    <property type="match status" value="1"/>
</dbReference>
<dbReference type="InterPro" id="IPR050553">
    <property type="entry name" value="Thioredoxin_ResA/DsbE_sf"/>
</dbReference>
<keyword evidence="8" id="KW-1185">Reference proteome</keyword>
<evidence type="ECO:0000313" key="7">
    <source>
        <dbReference type="EMBL" id="TCK18606.1"/>
    </source>
</evidence>
<dbReference type="CDD" id="cd03010">
    <property type="entry name" value="TlpA_like_DsbE"/>
    <property type="match status" value="1"/>
</dbReference>
<evidence type="ECO:0000313" key="8">
    <source>
        <dbReference type="Proteomes" id="UP000295707"/>
    </source>
</evidence>
<comment type="subcellular location">
    <subcellularLocation>
        <location evidence="1">Cell inner membrane</location>
        <topology evidence="1">Single-pass membrane protein</topology>
        <orientation evidence="1">Periplasmic side</orientation>
    </subcellularLocation>
</comment>
<name>A0A4V2PGY2_9GAMM</name>
<protein>
    <submittedName>
        <fullName evidence="7">Cytochrome c biogenesis protein CcmG/thiol:disulfide interchange protein DsbE</fullName>
    </submittedName>
</protein>
<evidence type="ECO:0000259" key="6">
    <source>
        <dbReference type="PROSITE" id="PS51352"/>
    </source>
</evidence>